<evidence type="ECO:0000256" key="2">
    <source>
        <dbReference type="ARBA" id="ARBA00004496"/>
    </source>
</evidence>
<organism evidence="26 27">
    <name type="scientific">Elongatibacter sediminis</name>
    <dbReference type="NCBI Taxonomy" id="3119006"/>
    <lineage>
        <taxon>Bacteria</taxon>
        <taxon>Pseudomonadati</taxon>
        <taxon>Pseudomonadota</taxon>
        <taxon>Gammaproteobacteria</taxon>
        <taxon>Chromatiales</taxon>
        <taxon>Wenzhouxiangellaceae</taxon>
        <taxon>Elongatibacter</taxon>
    </lineage>
</organism>
<dbReference type="GO" id="GO:0046872">
    <property type="term" value="F:metal ion binding"/>
    <property type="evidence" value="ECO:0007669"/>
    <property type="project" value="UniProtKB-KW"/>
</dbReference>
<keyword evidence="7" id="KW-0378">Hydrolase</keyword>
<keyword evidence="9" id="KW-0694">RNA-binding</keyword>
<comment type="subunit">
    <text evidence="4">Monomer.</text>
</comment>
<reference evidence="26 27" key="1">
    <citation type="submission" date="2024-02" db="EMBL/GenBank/DDBJ databases">
        <title>A novel Wenzhouxiangellaceae bacterium, isolated from coastal sediments.</title>
        <authorList>
            <person name="Du Z.-J."/>
            <person name="Ye Y.-Q."/>
            <person name="Zhang X.-Y."/>
        </authorList>
    </citation>
    <scope>NUCLEOTIDE SEQUENCE [LARGE SCALE GENOMIC DNA]</scope>
    <source>
        <strain evidence="26 27">CH-27</strain>
    </source>
</reference>
<comment type="catalytic activity">
    <reaction evidence="11">
        <text>2-oxo-dATP + H2O = 2-oxo-dAMP + diphosphate + H(+)</text>
        <dbReference type="Rhea" id="RHEA:31583"/>
        <dbReference type="ChEBI" id="CHEBI:15377"/>
        <dbReference type="ChEBI" id="CHEBI:15378"/>
        <dbReference type="ChEBI" id="CHEBI:33019"/>
        <dbReference type="ChEBI" id="CHEBI:63212"/>
        <dbReference type="ChEBI" id="CHEBI:77897"/>
        <dbReference type="EC" id="3.6.1.56"/>
    </reaction>
    <physiologicalReaction direction="left-to-right" evidence="11">
        <dbReference type="Rhea" id="RHEA:31584"/>
    </physiologicalReaction>
</comment>
<dbReference type="SUPFAM" id="SSF55811">
    <property type="entry name" value="Nudix"/>
    <property type="match status" value="1"/>
</dbReference>
<evidence type="ECO:0000313" key="27">
    <source>
        <dbReference type="Proteomes" id="UP001359886"/>
    </source>
</evidence>
<keyword evidence="8" id="KW-0460">Magnesium</keyword>
<dbReference type="EC" id="3.6.1.56" evidence="14"/>
<evidence type="ECO:0000256" key="20">
    <source>
        <dbReference type="ARBA" id="ARBA00032071"/>
    </source>
</evidence>
<dbReference type="EMBL" id="JAZHOG010000003">
    <property type="protein sequence ID" value="MEJ8566980.1"/>
    <property type="molecule type" value="Genomic_DNA"/>
</dbReference>
<dbReference type="GO" id="GO:0003723">
    <property type="term" value="F:RNA binding"/>
    <property type="evidence" value="ECO:0007669"/>
    <property type="project" value="UniProtKB-KW"/>
</dbReference>
<dbReference type="PRINTS" id="PR01403">
    <property type="entry name" value="8OXTPHPHTASE"/>
</dbReference>
<evidence type="ECO:0000256" key="14">
    <source>
        <dbReference type="ARBA" id="ARBA00026103"/>
    </source>
</evidence>
<dbReference type="CDD" id="cd03427">
    <property type="entry name" value="NUDIX_MTH1_Nudt1"/>
    <property type="match status" value="1"/>
</dbReference>
<evidence type="ECO:0000259" key="25">
    <source>
        <dbReference type="PROSITE" id="PS51462"/>
    </source>
</evidence>
<dbReference type="InterPro" id="IPR003563">
    <property type="entry name" value="8ODP"/>
</dbReference>
<dbReference type="GO" id="GO:0042262">
    <property type="term" value="P:DNA protection"/>
    <property type="evidence" value="ECO:0007669"/>
    <property type="project" value="InterPro"/>
</dbReference>
<dbReference type="RefSeq" id="WP_354694301.1">
    <property type="nucleotide sequence ID" value="NZ_JAZHOG010000003.1"/>
</dbReference>
<evidence type="ECO:0000256" key="19">
    <source>
        <dbReference type="ARBA" id="ARBA00031927"/>
    </source>
</evidence>
<dbReference type="GO" id="GO:0008413">
    <property type="term" value="F:8-oxo-7,8-dihydroguanosine triphosphate pyrophosphatase activity"/>
    <property type="evidence" value="ECO:0007669"/>
    <property type="project" value="InterPro"/>
</dbReference>
<evidence type="ECO:0000256" key="9">
    <source>
        <dbReference type="ARBA" id="ARBA00022884"/>
    </source>
</evidence>
<evidence type="ECO:0000256" key="21">
    <source>
        <dbReference type="ARBA" id="ARBA00048002"/>
    </source>
</evidence>
<evidence type="ECO:0000256" key="4">
    <source>
        <dbReference type="ARBA" id="ARBA00011245"/>
    </source>
</evidence>
<evidence type="ECO:0000256" key="15">
    <source>
        <dbReference type="ARBA" id="ARBA00026218"/>
    </source>
</evidence>
<proteinExistence type="inferred from homology"/>
<dbReference type="InterPro" id="IPR020476">
    <property type="entry name" value="Nudix_hydrolase"/>
</dbReference>
<evidence type="ECO:0000256" key="11">
    <source>
        <dbReference type="ARBA" id="ARBA00024459"/>
    </source>
</evidence>
<dbReference type="Proteomes" id="UP001359886">
    <property type="component" value="Unassembled WGS sequence"/>
</dbReference>
<keyword evidence="27" id="KW-1185">Reference proteome</keyword>
<dbReference type="GO" id="GO:0005737">
    <property type="term" value="C:cytoplasm"/>
    <property type="evidence" value="ECO:0007669"/>
    <property type="project" value="UniProtKB-SubCell"/>
</dbReference>
<evidence type="ECO:0000256" key="3">
    <source>
        <dbReference type="ARBA" id="ARBA00005582"/>
    </source>
</evidence>
<comment type="catalytic activity">
    <reaction evidence="12">
        <text>8-oxo-dGTP + H2O = 8-oxo-dGMP + diphosphate + H(+)</text>
        <dbReference type="Rhea" id="RHEA:31575"/>
        <dbReference type="ChEBI" id="CHEBI:15377"/>
        <dbReference type="ChEBI" id="CHEBI:15378"/>
        <dbReference type="ChEBI" id="CHEBI:33019"/>
        <dbReference type="ChEBI" id="CHEBI:63224"/>
        <dbReference type="ChEBI" id="CHEBI:77896"/>
    </reaction>
    <physiologicalReaction direction="left-to-right" evidence="12">
        <dbReference type="Rhea" id="RHEA:31576"/>
    </physiologicalReaction>
</comment>
<evidence type="ECO:0000256" key="24">
    <source>
        <dbReference type="ARBA" id="ARBA00053094"/>
    </source>
</evidence>
<dbReference type="Pfam" id="PF00293">
    <property type="entry name" value="NUDIX"/>
    <property type="match status" value="1"/>
</dbReference>
<comment type="caution">
    <text evidence="26">The sequence shown here is derived from an EMBL/GenBank/DDBJ whole genome shotgun (WGS) entry which is preliminary data.</text>
</comment>
<comment type="catalytic activity">
    <reaction evidence="23">
        <text>N(6)-methyl-dATP + H2O = N(6)-methyl-dAMP + diphosphate + H(+)</text>
        <dbReference type="Rhea" id="RHEA:67604"/>
        <dbReference type="ChEBI" id="CHEBI:15377"/>
        <dbReference type="ChEBI" id="CHEBI:15378"/>
        <dbReference type="ChEBI" id="CHEBI:33019"/>
        <dbReference type="ChEBI" id="CHEBI:169976"/>
        <dbReference type="ChEBI" id="CHEBI:172872"/>
    </reaction>
    <physiologicalReaction direction="left-to-right" evidence="23">
        <dbReference type="Rhea" id="RHEA:67605"/>
    </physiologicalReaction>
</comment>
<dbReference type="InterPro" id="IPR015797">
    <property type="entry name" value="NUDIX_hydrolase-like_dom_sf"/>
</dbReference>
<protein>
    <recommendedName>
        <fullName evidence="15">Oxidized purine nucleoside triphosphate hydrolase</fullName>
        <ecNumber evidence="14">3.6.1.56</ecNumber>
    </recommendedName>
    <alternativeName>
        <fullName evidence="19">2-hydroxy-dATP diphosphatase</fullName>
    </alternativeName>
    <alternativeName>
        <fullName evidence="18">7,8-dihydro-8-oxoguanine triphosphatase</fullName>
    </alternativeName>
    <alternativeName>
        <fullName evidence="17">8-oxo-dGTPase</fullName>
    </alternativeName>
    <alternativeName>
        <fullName evidence="20">Methylated purine nucleoside triphosphate hydrolase</fullName>
    </alternativeName>
    <alternativeName>
        <fullName evidence="16">Nucleoside diphosphate-linked moiety X motif 1</fullName>
    </alternativeName>
</protein>
<dbReference type="PANTHER" id="PTHR43758:SF2">
    <property type="entry name" value="OXIDIZED PURINE NUCLEOSIDE TRIPHOSPHATE HYDROLASE"/>
    <property type="match status" value="1"/>
</dbReference>
<name>A0AAW9R7E0_9GAMM</name>
<evidence type="ECO:0000256" key="16">
    <source>
        <dbReference type="ARBA" id="ARBA00029673"/>
    </source>
</evidence>
<dbReference type="Gene3D" id="3.90.79.10">
    <property type="entry name" value="Nucleoside Triphosphate Pyrophosphohydrolase"/>
    <property type="match status" value="1"/>
</dbReference>
<evidence type="ECO:0000256" key="1">
    <source>
        <dbReference type="ARBA" id="ARBA00001946"/>
    </source>
</evidence>
<evidence type="ECO:0000256" key="18">
    <source>
        <dbReference type="ARBA" id="ARBA00030682"/>
    </source>
</evidence>
<dbReference type="AlphaFoldDB" id="A0AAW9R7E0"/>
<dbReference type="InterPro" id="IPR000086">
    <property type="entry name" value="NUDIX_hydrolase_dom"/>
</dbReference>
<dbReference type="GO" id="GO:0008828">
    <property type="term" value="F:dATP diphosphatase activity"/>
    <property type="evidence" value="ECO:0007669"/>
    <property type="project" value="UniProtKB-EC"/>
</dbReference>
<comment type="similarity">
    <text evidence="3">Belongs to the Nudix hydrolase family.</text>
</comment>
<evidence type="ECO:0000256" key="10">
    <source>
        <dbReference type="ARBA" id="ARBA00024448"/>
    </source>
</evidence>
<evidence type="ECO:0000256" key="7">
    <source>
        <dbReference type="ARBA" id="ARBA00022801"/>
    </source>
</evidence>
<keyword evidence="6" id="KW-0479">Metal-binding</keyword>
<dbReference type="PRINTS" id="PR00502">
    <property type="entry name" value="NUDIXFAMILY"/>
</dbReference>
<feature type="domain" description="Nudix hydrolase" evidence="25">
    <location>
        <begin position="14"/>
        <end position="139"/>
    </location>
</feature>
<gene>
    <name evidence="26" type="ORF">V3330_05035</name>
</gene>
<keyword evidence="5" id="KW-0963">Cytoplasm</keyword>
<evidence type="ECO:0000256" key="5">
    <source>
        <dbReference type="ARBA" id="ARBA00022490"/>
    </source>
</evidence>
<evidence type="ECO:0000313" key="26">
    <source>
        <dbReference type="EMBL" id="MEJ8566980.1"/>
    </source>
</evidence>
<comment type="catalytic activity">
    <reaction evidence="22">
        <text>O(6)-methyl-dGTP + H2O = O(6)-methyl-dGMP + diphosphate + H(+)</text>
        <dbReference type="Rhea" id="RHEA:67600"/>
        <dbReference type="ChEBI" id="CHEBI:15377"/>
        <dbReference type="ChEBI" id="CHEBI:15378"/>
        <dbReference type="ChEBI" id="CHEBI:33019"/>
        <dbReference type="ChEBI" id="CHEBI:169974"/>
        <dbReference type="ChEBI" id="CHEBI:169975"/>
    </reaction>
    <physiologicalReaction direction="left-to-right" evidence="22">
        <dbReference type="Rhea" id="RHEA:67601"/>
    </physiologicalReaction>
</comment>
<comment type="catalytic activity">
    <reaction evidence="21">
        <text>N(6)-methyl-ATP + H2O = N(6)-methyl-AMP + diphosphate + H(+)</text>
        <dbReference type="Rhea" id="RHEA:67608"/>
        <dbReference type="ChEBI" id="CHEBI:15377"/>
        <dbReference type="ChEBI" id="CHEBI:15378"/>
        <dbReference type="ChEBI" id="CHEBI:33019"/>
        <dbReference type="ChEBI" id="CHEBI:144842"/>
        <dbReference type="ChEBI" id="CHEBI:172873"/>
    </reaction>
    <physiologicalReaction direction="left-to-right" evidence="21">
        <dbReference type="Rhea" id="RHEA:67609"/>
    </physiologicalReaction>
</comment>
<dbReference type="PANTHER" id="PTHR43758">
    <property type="entry name" value="7,8-DIHYDRO-8-OXOGUANINE TRIPHOSPHATASE"/>
    <property type="match status" value="1"/>
</dbReference>
<accession>A0AAW9R7E0</accession>
<evidence type="ECO:0000256" key="8">
    <source>
        <dbReference type="ARBA" id="ARBA00022842"/>
    </source>
</evidence>
<comment type="catalytic activity">
    <reaction evidence="13">
        <text>2-oxo-ATP + H2O = 2-oxo-AMP + diphosphate + H(+)</text>
        <dbReference type="Rhea" id="RHEA:67392"/>
        <dbReference type="ChEBI" id="CHEBI:15377"/>
        <dbReference type="ChEBI" id="CHEBI:15378"/>
        <dbReference type="ChEBI" id="CHEBI:33019"/>
        <dbReference type="ChEBI" id="CHEBI:71395"/>
        <dbReference type="ChEBI" id="CHEBI:172878"/>
    </reaction>
    <physiologicalReaction direction="left-to-right" evidence="13">
        <dbReference type="Rhea" id="RHEA:67393"/>
    </physiologicalReaction>
</comment>
<evidence type="ECO:0000256" key="22">
    <source>
        <dbReference type="ARBA" id="ARBA00048894"/>
    </source>
</evidence>
<comment type="function">
    <text evidence="24">Oxidized purine nucleoside triphosphate hydrolase which is a prominent sanitizer of the oxidized nucleotide pool. Catalyzes the hydrolysis of 2-oxo-dATP (2-hydroxy-dATP) into 2-oxo-dAMP. Also has a significant hydrolase activity toward 2-oxo-ATP, 8-oxo-dGTP and 8-oxo-dATP. Through the hydrolysis of oxidized purine nucleoside triphosphates, prevents their incorporation into DNA and the subsequent transversions A:T to C:G and G:C to T:A. Also catalyzes the hydrolysis of methylated purine nucleoside triphosphate preventing their integration into DNA. Through this antimutagenic activity protects cells from oxidative stress.</text>
</comment>
<comment type="catalytic activity">
    <reaction evidence="10">
        <text>8-oxo-dATP + H2O = 8-oxo-dAMP + diphosphate + H(+)</text>
        <dbReference type="Rhea" id="RHEA:65396"/>
        <dbReference type="ChEBI" id="CHEBI:15377"/>
        <dbReference type="ChEBI" id="CHEBI:15378"/>
        <dbReference type="ChEBI" id="CHEBI:33019"/>
        <dbReference type="ChEBI" id="CHEBI:71361"/>
        <dbReference type="ChEBI" id="CHEBI:172871"/>
    </reaction>
    <physiologicalReaction direction="left-to-right" evidence="10">
        <dbReference type="Rhea" id="RHEA:65397"/>
    </physiologicalReaction>
</comment>
<evidence type="ECO:0000256" key="6">
    <source>
        <dbReference type="ARBA" id="ARBA00022723"/>
    </source>
</evidence>
<evidence type="ECO:0000256" key="13">
    <source>
        <dbReference type="ARBA" id="ARBA00024596"/>
    </source>
</evidence>
<comment type="cofactor">
    <cofactor evidence="1">
        <name>Mg(2+)</name>
        <dbReference type="ChEBI" id="CHEBI:18420"/>
    </cofactor>
</comment>
<evidence type="ECO:0000256" key="23">
    <source>
        <dbReference type="ARBA" id="ARBA00049032"/>
    </source>
</evidence>
<evidence type="ECO:0000256" key="17">
    <source>
        <dbReference type="ARBA" id="ARBA00030634"/>
    </source>
</evidence>
<sequence length="170" mass="19811">MKQLSDLDWSTWEARDPATLVFVIRDGKILLIDKKTGLGKGKVNGPGGKVDPGETPEQCAVRECQEELGITVSNLEYCGEHRFQFVDGYSIHVWVYRTRDFSGEPVETREARPKWVSLDAIPYDRMWEDDRLWLPMLIRGERFQSRWIFDGDSMLDYEIRPDGQNEPWVE</sequence>
<evidence type="ECO:0000256" key="12">
    <source>
        <dbReference type="ARBA" id="ARBA00024486"/>
    </source>
</evidence>
<comment type="subcellular location">
    <subcellularLocation>
        <location evidence="2">Cytoplasm</location>
    </subcellularLocation>
</comment>
<dbReference type="PROSITE" id="PS51462">
    <property type="entry name" value="NUDIX"/>
    <property type="match status" value="1"/>
</dbReference>